<keyword evidence="3" id="KW-1185">Reference proteome</keyword>
<dbReference type="InterPro" id="IPR036113">
    <property type="entry name" value="Asp/Glu-ADT_sf_sub_c"/>
</dbReference>
<dbReference type="RefSeq" id="WP_133492421.1">
    <property type="nucleotide sequence ID" value="NZ_AQPF01000002.1"/>
</dbReference>
<proteinExistence type="inferred from homology"/>
<dbReference type="EC" id="6.3.5.-" evidence="1"/>
<name>A0ABQ6YCX7_9GAMM</name>
<comment type="similarity">
    <text evidence="1">Belongs to the GatC family.</text>
</comment>
<sequence>MAIDSKVVAQVAHLACLQVDDNETAALSERLNDILAMVDQLQQADVDGVAPLAHPLDVSQPLRDDQVTEPDVRERVMPIAPATEAGCFLVPRVIE</sequence>
<gene>
    <name evidence="1" type="primary">gatC</name>
    <name evidence="2" type="ORF">A6D6_00457</name>
</gene>
<dbReference type="NCBIfam" id="TIGR00135">
    <property type="entry name" value="gatC"/>
    <property type="match status" value="1"/>
</dbReference>
<organism evidence="2 3">
    <name type="scientific">Alcanivorax xiamenensis</name>
    <dbReference type="NCBI Taxonomy" id="1177156"/>
    <lineage>
        <taxon>Bacteria</taxon>
        <taxon>Pseudomonadati</taxon>
        <taxon>Pseudomonadota</taxon>
        <taxon>Gammaproteobacteria</taxon>
        <taxon>Oceanospirillales</taxon>
        <taxon>Alcanivoracaceae</taxon>
        <taxon>Alcanivorax</taxon>
    </lineage>
</organism>
<dbReference type="PANTHER" id="PTHR15004">
    <property type="entry name" value="GLUTAMYL-TRNA(GLN) AMIDOTRANSFERASE SUBUNIT C, MITOCHONDRIAL"/>
    <property type="match status" value="1"/>
</dbReference>
<protein>
    <recommendedName>
        <fullName evidence="1">Aspartyl/glutamyl-tRNA(Asn/Gln) amidotransferase subunit C</fullName>
        <shortName evidence="1">Asp/Glu-ADT subunit C</shortName>
        <ecNumber evidence="1">6.3.5.-</ecNumber>
    </recommendedName>
</protein>
<comment type="function">
    <text evidence="1">Allows the formation of correctly charged Asn-tRNA(Asn) or Gln-tRNA(Gln) through the transamidation of misacylated Asp-tRNA(Asn) or Glu-tRNA(Gln) in organisms which lack either or both of asparaginyl-tRNA or glutaminyl-tRNA synthetases. The reaction takes place in the presence of glutamine and ATP through an activated phospho-Asp-tRNA(Asn) or phospho-Glu-tRNA(Gln).</text>
</comment>
<dbReference type="Pfam" id="PF02686">
    <property type="entry name" value="GatC"/>
    <property type="match status" value="1"/>
</dbReference>
<comment type="catalytic activity">
    <reaction evidence="1">
        <text>L-glutamyl-tRNA(Gln) + L-glutamine + ATP + H2O = L-glutaminyl-tRNA(Gln) + L-glutamate + ADP + phosphate + H(+)</text>
        <dbReference type="Rhea" id="RHEA:17521"/>
        <dbReference type="Rhea" id="RHEA-COMP:9681"/>
        <dbReference type="Rhea" id="RHEA-COMP:9684"/>
        <dbReference type="ChEBI" id="CHEBI:15377"/>
        <dbReference type="ChEBI" id="CHEBI:15378"/>
        <dbReference type="ChEBI" id="CHEBI:29985"/>
        <dbReference type="ChEBI" id="CHEBI:30616"/>
        <dbReference type="ChEBI" id="CHEBI:43474"/>
        <dbReference type="ChEBI" id="CHEBI:58359"/>
        <dbReference type="ChEBI" id="CHEBI:78520"/>
        <dbReference type="ChEBI" id="CHEBI:78521"/>
        <dbReference type="ChEBI" id="CHEBI:456216"/>
    </reaction>
</comment>
<dbReference type="PANTHER" id="PTHR15004:SF0">
    <property type="entry name" value="GLUTAMYL-TRNA(GLN) AMIDOTRANSFERASE SUBUNIT C, MITOCHONDRIAL"/>
    <property type="match status" value="1"/>
</dbReference>
<comment type="caution">
    <text evidence="2">The sequence shown here is derived from an EMBL/GenBank/DDBJ whole genome shotgun (WGS) entry which is preliminary data.</text>
</comment>
<reference evidence="2 3" key="1">
    <citation type="submission" date="2012-09" db="EMBL/GenBank/DDBJ databases">
        <title>Genome Sequence of alkane-degrading Bacterium Alcanivorax sp. 6-D-6.</title>
        <authorList>
            <person name="Lai Q."/>
            <person name="Shao Z."/>
        </authorList>
    </citation>
    <scope>NUCLEOTIDE SEQUENCE [LARGE SCALE GENOMIC DNA]</scope>
    <source>
        <strain evidence="2 3">6-D-6</strain>
    </source>
</reference>
<keyword evidence="1" id="KW-0547">Nucleotide-binding</keyword>
<dbReference type="HAMAP" id="MF_00122">
    <property type="entry name" value="GatC"/>
    <property type="match status" value="1"/>
</dbReference>
<keyword evidence="1" id="KW-0436">Ligase</keyword>
<dbReference type="SUPFAM" id="SSF141000">
    <property type="entry name" value="Glu-tRNAGln amidotransferase C subunit"/>
    <property type="match status" value="1"/>
</dbReference>
<dbReference type="Proteomes" id="UP000771797">
    <property type="component" value="Unassembled WGS sequence"/>
</dbReference>
<dbReference type="Gene3D" id="1.10.20.60">
    <property type="entry name" value="Glu-tRNAGln amidotransferase C subunit, N-terminal domain"/>
    <property type="match status" value="1"/>
</dbReference>
<comment type="catalytic activity">
    <reaction evidence="1">
        <text>L-aspartyl-tRNA(Asn) + L-glutamine + ATP + H2O = L-asparaginyl-tRNA(Asn) + L-glutamate + ADP + phosphate + 2 H(+)</text>
        <dbReference type="Rhea" id="RHEA:14513"/>
        <dbReference type="Rhea" id="RHEA-COMP:9674"/>
        <dbReference type="Rhea" id="RHEA-COMP:9677"/>
        <dbReference type="ChEBI" id="CHEBI:15377"/>
        <dbReference type="ChEBI" id="CHEBI:15378"/>
        <dbReference type="ChEBI" id="CHEBI:29985"/>
        <dbReference type="ChEBI" id="CHEBI:30616"/>
        <dbReference type="ChEBI" id="CHEBI:43474"/>
        <dbReference type="ChEBI" id="CHEBI:58359"/>
        <dbReference type="ChEBI" id="CHEBI:78515"/>
        <dbReference type="ChEBI" id="CHEBI:78516"/>
        <dbReference type="ChEBI" id="CHEBI:456216"/>
    </reaction>
</comment>
<keyword evidence="1" id="KW-0648">Protein biosynthesis</keyword>
<comment type="subunit">
    <text evidence="1">Heterotrimer of A, B and C subunits.</text>
</comment>
<dbReference type="EMBL" id="AQPF01000002">
    <property type="protein sequence ID" value="KAF0808067.1"/>
    <property type="molecule type" value="Genomic_DNA"/>
</dbReference>
<evidence type="ECO:0000313" key="2">
    <source>
        <dbReference type="EMBL" id="KAF0808067.1"/>
    </source>
</evidence>
<keyword evidence="1" id="KW-0067">ATP-binding</keyword>
<evidence type="ECO:0000313" key="3">
    <source>
        <dbReference type="Proteomes" id="UP000771797"/>
    </source>
</evidence>
<evidence type="ECO:0000256" key="1">
    <source>
        <dbReference type="HAMAP-Rule" id="MF_00122"/>
    </source>
</evidence>
<dbReference type="InterPro" id="IPR003837">
    <property type="entry name" value="GatC"/>
</dbReference>
<accession>A0ABQ6YCX7</accession>